<dbReference type="GO" id="GO:0005886">
    <property type="term" value="C:plasma membrane"/>
    <property type="evidence" value="ECO:0007669"/>
    <property type="project" value="UniProtKB-SubCell"/>
</dbReference>
<evidence type="ECO:0000256" key="2">
    <source>
        <dbReference type="ARBA" id="ARBA00005275"/>
    </source>
</evidence>
<feature type="transmembrane region" description="Helical" evidence="8">
    <location>
        <begin position="114"/>
        <end position="143"/>
    </location>
</feature>
<dbReference type="RefSeq" id="WP_074572136.1">
    <property type="nucleotide sequence ID" value="NZ_FNJQ01000012.1"/>
</dbReference>
<dbReference type="InterPro" id="IPR004669">
    <property type="entry name" value="C4_dicarb_anaerob_car"/>
</dbReference>
<keyword evidence="7 8" id="KW-0472">Membrane</keyword>
<keyword evidence="3" id="KW-0813">Transport</keyword>
<evidence type="ECO:0000256" key="4">
    <source>
        <dbReference type="ARBA" id="ARBA00022475"/>
    </source>
</evidence>
<reference evidence="9 10" key="1">
    <citation type="submission" date="2016-10" db="EMBL/GenBank/DDBJ databases">
        <authorList>
            <person name="de Groot N.N."/>
        </authorList>
    </citation>
    <scope>NUCLEOTIDE SEQUENCE [LARGE SCALE GENOMIC DNA]</scope>
    <source>
        <strain evidence="9 10">S137</strain>
    </source>
</reference>
<feature type="transmembrane region" description="Helical" evidence="8">
    <location>
        <begin position="27"/>
        <end position="48"/>
    </location>
</feature>
<feature type="transmembrane region" description="Helical" evidence="8">
    <location>
        <begin position="308"/>
        <end position="332"/>
    </location>
</feature>
<dbReference type="AlphaFoldDB" id="A0A1H0RK98"/>
<accession>A0A1H0RK98</accession>
<feature type="transmembrane region" description="Helical" evidence="8">
    <location>
        <begin position="416"/>
        <end position="435"/>
    </location>
</feature>
<keyword evidence="6 8" id="KW-1133">Transmembrane helix</keyword>
<comment type="similarity">
    <text evidence="2">Belongs to the DcuC/DcuD transporter (TC 2.A.61) family.</text>
</comment>
<dbReference type="Pfam" id="PF03606">
    <property type="entry name" value="DcuC"/>
    <property type="match status" value="1"/>
</dbReference>
<protein>
    <submittedName>
        <fullName evidence="9">C4-dicarboxylate transporter, DcuC family</fullName>
    </submittedName>
</protein>
<dbReference type="NCBIfam" id="NF037994">
    <property type="entry name" value="DcuC_1"/>
    <property type="match status" value="1"/>
</dbReference>
<evidence type="ECO:0000256" key="8">
    <source>
        <dbReference type="SAM" id="Phobius"/>
    </source>
</evidence>
<evidence type="ECO:0000256" key="5">
    <source>
        <dbReference type="ARBA" id="ARBA00022692"/>
    </source>
</evidence>
<evidence type="ECO:0000256" key="7">
    <source>
        <dbReference type="ARBA" id="ARBA00023136"/>
    </source>
</evidence>
<keyword evidence="5 8" id="KW-0812">Transmembrane</keyword>
<dbReference type="NCBIfam" id="TIGR00771">
    <property type="entry name" value="DcuC"/>
    <property type="match status" value="1"/>
</dbReference>
<feature type="transmembrane region" description="Helical" evidence="8">
    <location>
        <begin position="381"/>
        <end position="404"/>
    </location>
</feature>
<feature type="transmembrane region" description="Helical" evidence="8">
    <location>
        <begin position="352"/>
        <end position="374"/>
    </location>
</feature>
<dbReference type="OrthoDB" id="1674075at2"/>
<feature type="transmembrane region" description="Helical" evidence="8">
    <location>
        <begin position="442"/>
        <end position="460"/>
    </location>
</feature>
<feature type="transmembrane region" description="Helical" evidence="8">
    <location>
        <begin position="252"/>
        <end position="269"/>
    </location>
</feature>
<evidence type="ECO:0000256" key="1">
    <source>
        <dbReference type="ARBA" id="ARBA00004651"/>
    </source>
</evidence>
<evidence type="ECO:0000313" key="9">
    <source>
        <dbReference type="EMBL" id="SDP29659.1"/>
    </source>
</evidence>
<comment type="subcellular location">
    <subcellularLocation>
        <location evidence="1">Cell membrane</location>
        <topology evidence="1">Multi-pass membrane protein</topology>
    </subcellularLocation>
</comment>
<evidence type="ECO:0000256" key="3">
    <source>
        <dbReference type="ARBA" id="ARBA00022448"/>
    </source>
</evidence>
<feature type="transmembrane region" description="Helical" evidence="8">
    <location>
        <begin position="275"/>
        <end position="296"/>
    </location>
</feature>
<dbReference type="EMBL" id="FNJQ01000012">
    <property type="protein sequence ID" value="SDP29659.1"/>
    <property type="molecule type" value="Genomic_DNA"/>
</dbReference>
<proteinExistence type="inferred from homology"/>
<feature type="transmembrane region" description="Helical" evidence="8">
    <location>
        <begin position="196"/>
        <end position="215"/>
    </location>
</feature>
<organism evidence="9 10">
    <name type="scientific">Selenomonas ruminantium</name>
    <dbReference type="NCBI Taxonomy" id="971"/>
    <lineage>
        <taxon>Bacteria</taxon>
        <taxon>Bacillati</taxon>
        <taxon>Bacillota</taxon>
        <taxon>Negativicutes</taxon>
        <taxon>Selenomonadales</taxon>
        <taxon>Selenomonadaceae</taxon>
        <taxon>Selenomonas</taxon>
    </lineage>
</organism>
<evidence type="ECO:0000313" key="10">
    <source>
        <dbReference type="Proteomes" id="UP000182412"/>
    </source>
</evidence>
<dbReference type="InterPro" id="IPR018385">
    <property type="entry name" value="C4_dicarb_anaerob_car-like"/>
</dbReference>
<evidence type="ECO:0000256" key="6">
    <source>
        <dbReference type="ARBA" id="ARBA00022989"/>
    </source>
</evidence>
<dbReference type="Proteomes" id="UP000182412">
    <property type="component" value="Unassembled WGS sequence"/>
</dbReference>
<dbReference type="GO" id="GO:0015556">
    <property type="term" value="F:C4-dicarboxylate transmembrane transporter activity"/>
    <property type="evidence" value="ECO:0007669"/>
    <property type="project" value="InterPro"/>
</dbReference>
<name>A0A1H0RK98_SELRU</name>
<dbReference type="PANTHER" id="PTHR42002:SF2">
    <property type="entry name" value="ANAEROBIC C4-DICARBOXYLATE TRANSPORTER DCUC-RELATED"/>
    <property type="match status" value="1"/>
</dbReference>
<gene>
    <name evidence="9" type="ORF">SAMN05216366_11252</name>
</gene>
<keyword evidence="4" id="KW-1003">Cell membrane</keyword>
<dbReference type="PANTHER" id="PTHR42002">
    <property type="entry name" value="ANAEROBIC C4-DICARBOXYLATE TRANSPORTER DCUC-RELATED"/>
    <property type="match status" value="1"/>
</dbReference>
<sequence length="461" mass="48568">MLGLLIATIVVVWVARFVLKKYPAQPVLFTAGIVMMLLALIFGLGEILPAKQSTGSPWLDIIQSISLAFSSRAAKLGMIIMLIGGFSKYMDCIGASTSLVRIAIKPLKKLGHPYLVLALTSVLGNFLAMFISSASGFGLLLMVTMYPVLVRLGVSRIAACAVIATTSAPGWGPAGADNIFAAELIGMDIVPYFMQYQVPVGLCTIAALAITHFFVQRHLDAKNPDEMAGKDVSAAVTEEQAKAQETPAVPSFYALLPTLPLLLVLFFGLNENTGINMDISLATLVSIFLTMLIEFIRHRDGLKACKDIGAFWNGMGLQMAAVVTLVVAAETFSKGLMSLGAIDTLIQGAQNAGFGGIGMMFVFVAIIIAATLITGSGNATFFAFVPLAPKVAALSGIAPVLLVLPMNFVSNLARSLSPIAAVMIVVAGAAGLSPMELAKRTFIPVSFATAVNIAVTLILFF</sequence>